<proteinExistence type="predicted"/>
<sequence length="75" mass="8455">MLDRALMYILSDESSKVSAAQFLTGCWERAMVIRSNLATRGAATLSPDVLNARIEILRCSSQAFYFVYRVVNYLS</sequence>
<evidence type="ECO:0000313" key="1">
    <source>
        <dbReference type="EMBL" id="KAJ9060092.1"/>
    </source>
</evidence>
<organism evidence="1 2">
    <name type="scientific">Entomophthora muscae</name>
    <dbReference type="NCBI Taxonomy" id="34485"/>
    <lineage>
        <taxon>Eukaryota</taxon>
        <taxon>Fungi</taxon>
        <taxon>Fungi incertae sedis</taxon>
        <taxon>Zoopagomycota</taxon>
        <taxon>Entomophthoromycotina</taxon>
        <taxon>Entomophthoromycetes</taxon>
        <taxon>Entomophthorales</taxon>
        <taxon>Entomophthoraceae</taxon>
        <taxon>Entomophthora</taxon>
    </lineage>
</organism>
<comment type="caution">
    <text evidence="1">The sequence shown here is derived from an EMBL/GenBank/DDBJ whole genome shotgun (WGS) entry which is preliminary data.</text>
</comment>
<gene>
    <name evidence="1" type="ORF">DSO57_1034536</name>
</gene>
<protein>
    <submittedName>
        <fullName evidence="1">Uncharacterized protein</fullName>
    </submittedName>
</protein>
<reference evidence="1" key="1">
    <citation type="submission" date="2022-04" db="EMBL/GenBank/DDBJ databases">
        <title>Genome of the entomopathogenic fungus Entomophthora muscae.</title>
        <authorList>
            <person name="Elya C."/>
            <person name="Lovett B.R."/>
            <person name="Lee E."/>
            <person name="Macias A.M."/>
            <person name="Hajek A.E."/>
            <person name="De Bivort B.L."/>
            <person name="Kasson M.T."/>
            <person name="De Fine Licht H.H."/>
            <person name="Stajich J.E."/>
        </authorList>
    </citation>
    <scope>NUCLEOTIDE SEQUENCE</scope>
    <source>
        <strain evidence="1">Berkeley</strain>
    </source>
</reference>
<dbReference type="EMBL" id="QTSX02005259">
    <property type="protein sequence ID" value="KAJ9060092.1"/>
    <property type="molecule type" value="Genomic_DNA"/>
</dbReference>
<dbReference type="Proteomes" id="UP001165960">
    <property type="component" value="Unassembled WGS sequence"/>
</dbReference>
<keyword evidence="2" id="KW-1185">Reference proteome</keyword>
<name>A0ACC2SD60_9FUNG</name>
<evidence type="ECO:0000313" key="2">
    <source>
        <dbReference type="Proteomes" id="UP001165960"/>
    </source>
</evidence>
<accession>A0ACC2SD60</accession>